<evidence type="ECO:0000256" key="2">
    <source>
        <dbReference type="SAM" id="Phobius"/>
    </source>
</evidence>
<gene>
    <name evidence="4" type="ORF">FMM06_10010</name>
</gene>
<sequence>MKPVTKRLAWGALIAGIGAALFAAYPFAMFMYSWQTNGPPALHRLPVSEPTAQIRYGSSPMQVADLRMPAGKGPFPLAVVFHGGCFLTKIDDKGGIAPVADALTKRGIATLNVEYRKLGDAGAGWPNTYLDIAKGADMVRDIARKYPVDLSRVSFVGHSSGAHFALWAASRSRLPADSEIRGGNPFKPAAVIVIDGPAALAPFVGRDKEECNEPVIVPLIGGTPAQFPRRYAEVDPGARLPLGMRQGFVPAALAEGMTDYIAKAKATGDTVEVYTPAKPYHFRIINPGRPEGQQTLKLIEGLTTGR</sequence>
<evidence type="ECO:0000259" key="3">
    <source>
        <dbReference type="Pfam" id="PF20434"/>
    </source>
</evidence>
<dbReference type="EMBL" id="VJWA01000002">
    <property type="protein sequence ID" value="TRW14062.1"/>
    <property type="molecule type" value="Genomic_DNA"/>
</dbReference>
<keyword evidence="1 4" id="KW-0378">Hydrolase</keyword>
<dbReference type="Pfam" id="PF20434">
    <property type="entry name" value="BD-FAE"/>
    <property type="match status" value="1"/>
</dbReference>
<dbReference type="GO" id="GO:0016787">
    <property type="term" value="F:hydrolase activity"/>
    <property type="evidence" value="ECO:0007669"/>
    <property type="project" value="UniProtKB-KW"/>
</dbReference>
<accession>A0A552U774</accession>
<organism evidence="4 5">
    <name type="scientific">Glacieibacterium frigidum</name>
    <dbReference type="NCBI Taxonomy" id="2593303"/>
    <lineage>
        <taxon>Bacteria</taxon>
        <taxon>Pseudomonadati</taxon>
        <taxon>Pseudomonadota</taxon>
        <taxon>Alphaproteobacteria</taxon>
        <taxon>Sphingomonadales</taxon>
        <taxon>Sphingosinicellaceae</taxon>
        <taxon>Glacieibacterium</taxon>
    </lineage>
</organism>
<dbReference type="OrthoDB" id="9771666at2"/>
<feature type="transmembrane region" description="Helical" evidence="2">
    <location>
        <begin position="12"/>
        <end position="34"/>
    </location>
</feature>
<dbReference type="InterPro" id="IPR029058">
    <property type="entry name" value="AB_hydrolase_fold"/>
</dbReference>
<dbReference type="Gene3D" id="3.40.50.1820">
    <property type="entry name" value="alpha/beta hydrolase"/>
    <property type="match status" value="1"/>
</dbReference>
<reference evidence="4 5" key="1">
    <citation type="submission" date="2019-07" db="EMBL/GenBank/DDBJ databases">
        <title>Novel species isolated from glacier.</title>
        <authorList>
            <person name="Liu Q."/>
            <person name="Xin Y.-H."/>
        </authorList>
    </citation>
    <scope>NUCLEOTIDE SEQUENCE [LARGE SCALE GENOMIC DNA]</scope>
    <source>
        <strain evidence="4 5">LB1R16</strain>
    </source>
</reference>
<keyword evidence="5" id="KW-1185">Reference proteome</keyword>
<dbReference type="Proteomes" id="UP000317894">
    <property type="component" value="Unassembled WGS sequence"/>
</dbReference>
<dbReference type="InterPro" id="IPR050300">
    <property type="entry name" value="GDXG_lipolytic_enzyme"/>
</dbReference>
<comment type="caution">
    <text evidence="4">The sequence shown here is derived from an EMBL/GenBank/DDBJ whole genome shotgun (WGS) entry which is preliminary data.</text>
</comment>
<dbReference type="RefSeq" id="WP_144237268.1">
    <property type="nucleotide sequence ID" value="NZ_VJWA01000002.1"/>
</dbReference>
<feature type="domain" description="BD-FAE-like" evidence="3">
    <location>
        <begin position="65"/>
        <end position="236"/>
    </location>
</feature>
<dbReference type="PANTHER" id="PTHR48081">
    <property type="entry name" value="AB HYDROLASE SUPERFAMILY PROTEIN C4A8.06C"/>
    <property type="match status" value="1"/>
</dbReference>
<name>A0A552U774_9SPHN</name>
<keyword evidence="2" id="KW-0812">Transmembrane</keyword>
<evidence type="ECO:0000256" key="1">
    <source>
        <dbReference type="ARBA" id="ARBA00022801"/>
    </source>
</evidence>
<keyword evidence="2" id="KW-1133">Transmembrane helix</keyword>
<dbReference type="SUPFAM" id="SSF53474">
    <property type="entry name" value="alpha/beta-Hydrolases"/>
    <property type="match status" value="1"/>
</dbReference>
<evidence type="ECO:0000313" key="5">
    <source>
        <dbReference type="Proteomes" id="UP000317894"/>
    </source>
</evidence>
<protein>
    <submittedName>
        <fullName evidence="4">Alpha/beta hydrolase</fullName>
    </submittedName>
</protein>
<dbReference type="AlphaFoldDB" id="A0A552U774"/>
<evidence type="ECO:0000313" key="4">
    <source>
        <dbReference type="EMBL" id="TRW14062.1"/>
    </source>
</evidence>
<keyword evidence="2" id="KW-0472">Membrane</keyword>
<dbReference type="InterPro" id="IPR049492">
    <property type="entry name" value="BD-FAE-like_dom"/>
</dbReference>
<proteinExistence type="predicted"/>